<protein>
    <submittedName>
        <fullName evidence="2">CAP domain-containing protein</fullName>
    </submittedName>
</protein>
<organism evidence="2">
    <name type="scientific">Caldicellulosiruptor owensensis</name>
    <dbReference type="NCBI Taxonomy" id="55205"/>
    <lineage>
        <taxon>Bacteria</taxon>
        <taxon>Bacillati</taxon>
        <taxon>Bacillota</taxon>
        <taxon>Bacillota incertae sedis</taxon>
        <taxon>Caldicellulosiruptorales</taxon>
        <taxon>Caldicellulosiruptoraceae</taxon>
        <taxon>Caldicellulosiruptor</taxon>
    </lineage>
</organism>
<feature type="domain" description="SCP" evidence="1">
    <location>
        <begin position="214"/>
        <end position="328"/>
    </location>
</feature>
<dbReference type="Gene3D" id="3.40.33.10">
    <property type="entry name" value="CAP"/>
    <property type="match status" value="1"/>
</dbReference>
<name>A0A7C5V2R6_9FIRM</name>
<dbReference type="InterPro" id="IPR014044">
    <property type="entry name" value="CAP_dom"/>
</dbReference>
<gene>
    <name evidence="2" type="ORF">ENL71_09625</name>
</gene>
<reference evidence="2" key="1">
    <citation type="journal article" date="2020" name="mSystems">
        <title>Genome- and Community-Level Interaction Insights into Carbon Utilization and Element Cycling Functions of Hydrothermarchaeota in Hydrothermal Sediment.</title>
        <authorList>
            <person name="Zhou Z."/>
            <person name="Liu Y."/>
            <person name="Xu W."/>
            <person name="Pan J."/>
            <person name="Luo Z.H."/>
            <person name="Li M."/>
        </authorList>
    </citation>
    <scope>NUCLEOTIDE SEQUENCE [LARGE SCALE GENOMIC DNA]</scope>
    <source>
        <strain evidence="2">SpSt-102</strain>
    </source>
</reference>
<dbReference type="PANTHER" id="PTHR31157:SF1">
    <property type="entry name" value="SCP DOMAIN-CONTAINING PROTEIN"/>
    <property type="match status" value="1"/>
</dbReference>
<sequence>MAKKRFYFSRLAYMLICVTFIVNTVFLCDSSHIFGANKSNKKIYMFCTKSYFDNLYADVKKSNLKSPFKFPFYVSENSSDFFIAGFEKDKLVFFYTNSKRINLVSGIKIGSTADAVKKSGLSFINKFVIVDGNTTTTYFDNGLKSLYDVSVINNSYYLFIIYDRIVKPNVVCGIFMVKKSLWDEFLLKKYFLTFDKSSEKDILSSFEKLMFMHLNSMRAYLQKPYFSFSNDIAKIAKTHSQNMARYNFFSHTDNSGKTISDRFLSAGILYKKIGENIAMGTKLLPFFANHLLFNSEGHRKNIEDSFEVVGIGCAIEKNFDNVYYTQNFAVLR</sequence>
<evidence type="ECO:0000313" key="2">
    <source>
        <dbReference type="EMBL" id="HHS02710.1"/>
    </source>
</evidence>
<dbReference type="SUPFAM" id="SSF55797">
    <property type="entry name" value="PR-1-like"/>
    <property type="match status" value="1"/>
</dbReference>
<dbReference type="EMBL" id="DRUZ01000108">
    <property type="protein sequence ID" value="HHS02710.1"/>
    <property type="molecule type" value="Genomic_DNA"/>
</dbReference>
<dbReference type="PANTHER" id="PTHR31157">
    <property type="entry name" value="SCP DOMAIN-CONTAINING PROTEIN"/>
    <property type="match status" value="1"/>
</dbReference>
<proteinExistence type="predicted"/>
<dbReference type="Pfam" id="PF00188">
    <property type="entry name" value="CAP"/>
    <property type="match status" value="1"/>
</dbReference>
<comment type="caution">
    <text evidence="2">The sequence shown here is derived from an EMBL/GenBank/DDBJ whole genome shotgun (WGS) entry which is preliminary data.</text>
</comment>
<dbReference type="AlphaFoldDB" id="A0A7C5V2R6"/>
<dbReference type="CDD" id="cd05379">
    <property type="entry name" value="CAP_bacterial"/>
    <property type="match status" value="1"/>
</dbReference>
<evidence type="ECO:0000259" key="1">
    <source>
        <dbReference type="Pfam" id="PF00188"/>
    </source>
</evidence>
<dbReference type="InterPro" id="IPR035940">
    <property type="entry name" value="CAP_sf"/>
</dbReference>
<accession>A0A7C5V2R6</accession>